<dbReference type="InterPro" id="IPR036259">
    <property type="entry name" value="MFS_trans_sf"/>
</dbReference>
<gene>
    <name evidence="9" type="ORF">AS030_06360</name>
</gene>
<protein>
    <submittedName>
        <fullName evidence="9">MFS transporter</fullName>
    </submittedName>
</protein>
<dbReference type="AlphaFoldDB" id="A0A0V8JDB6"/>
<feature type="transmembrane region" description="Helical" evidence="7">
    <location>
        <begin position="206"/>
        <end position="231"/>
    </location>
</feature>
<evidence type="ECO:0000256" key="5">
    <source>
        <dbReference type="ARBA" id="ARBA00022989"/>
    </source>
</evidence>
<dbReference type="PROSITE" id="PS50850">
    <property type="entry name" value="MFS"/>
    <property type="match status" value="1"/>
</dbReference>
<sequence>MYWKRSLWILWPANFLIAAGMSLIIPFLPLYIEKLGVHNLQQVEHWTGWIFSAQFITSFLFQPLWGSLADRYGRKAMLIRSAIGMGAITALMGFATGPGQLLILRLINGLFSGFISMSISLQASVTPDEHAGKSLGTLQTGQIVGTLVGPLIGGFLSEAFGFEGVFFVTGGLTLIAGLVVLFLIHEDVTVKTKKGQKQKKKKEYKALRPLFPVFIAAAITQLAMMSIQPIITLYTRTIYHGQHLTLIVGLISAVTGIANLIGSPILGRIGDKIGQRKVLIFSLIMAALAFLPQVLATNVKVLLAGRFLLGLFIGGMIPSLNVLVKKLAPAHLQATAFGLSSSARFLGNLLGPLLGTFIAATYNIKDIFYITMIFLLINMVSIARNKKLRLALSQQKKAS</sequence>
<comment type="subcellular location">
    <subcellularLocation>
        <location evidence="1">Cell membrane</location>
        <topology evidence="1">Multi-pass membrane protein</topology>
    </subcellularLocation>
</comment>
<feature type="transmembrane region" description="Helical" evidence="7">
    <location>
        <begin position="7"/>
        <end position="28"/>
    </location>
</feature>
<keyword evidence="5 7" id="KW-1133">Transmembrane helix</keyword>
<dbReference type="PRINTS" id="PR01035">
    <property type="entry name" value="TCRTETA"/>
</dbReference>
<dbReference type="Gene3D" id="1.20.1250.20">
    <property type="entry name" value="MFS general substrate transporter like domains"/>
    <property type="match status" value="2"/>
</dbReference>
<keyword evidence="4 7" id="KW-0812">Transmembrane</keyword>
<dbReference type="RefSeq" id="WP_061969597.1">
    <property type="nucleotide sequence ID" value="NZ_FMAV01000001.1"/>
</dbReference>
<evidence type="ECO:0000256" key="4">
    <source>
        <dbReference type="ARBA" id="ARBA00022692"/>
    </source>
</evidence>
<organism evidence="9 10">
    <name type="scientific">Fictibacillus enclensis</name>
    <dbReference type="NCBI Taxonomy" id="1017270"/>
    <lineage>
        <taxon>Bacteria</taxon>
        <taxon>Bacillati</taxon>
        <taxon>Bacillota</taxon>
        <taxon>Bacilli</taxon>
        <taxon>Bacillales</taxon>
        <taxon>Fictibacillaceae</taxon>
        <taxon>Fictibacillus</taxon>
    </lineage>
</organism>
<dbReference type="Proteomes" id="UP000054099">
    <property type="component" value="Unassembled WGS sequence"/>
</dbReference>
<evidence type="ECO:0000256" key="2">
    <source>
        <dbReference type="ARBA" id="ARBA00022448"/>
    </source>
</evidence>
<dbReference type="PANTHER" id="PTHR43414:SF6">
    <property type="entry name" value="MULTIDRUG RESISTANCE PROTEIN MDTG"/>
    <property type="match status" value="1"/>
</dbReference>
<dbReference type="InterPro" id="IPR001958">
    <property type="entry name" value="Tet-R_TetA/multi-R_MdtG-like"/>
</dbReference>
<feature type="transmembrane region" description="Helical" evidence="7">
    <location>
        <begin position="345"/>
        <end position="361"/>
    </location>
</feature>
<keyword evidence="2" id="KW-0813">Transport</keyword>
<dbReference type="Pfam" id="PF07690">
    <property type="entry name" value="MFS_1"/>
    <property type="match status" value="1"/>
</dbReference>
<feature type="domain" description="Major facilitator superfamily (MFS) profile" evidence="8">
    <location>
        <begin position="6"/>
        <end position="390"/>
    </location>
</feature>
<name>A0A0V8JDB6_9BACL</name>
<comment type="caution">
    <text evidence="9">The sequence shown here is derived from an EMBL/GenBank/DDBJ whole genome shotgun (WGS) entry which is preliminary data.</text>
</comment>
<keyword evidence="3" id="KW-1003">Cell membrane</keyword>
<dbReference type="GO" id="GO:0005886">
    <property type="term" value="C:plasma membrane"/>
    <property type="evidence" value="ECO:0007669"/>
    <property type="project" value="UniProtKB-SubCell"/>
</dbReference>
<keyword evidence="10" id="KW-1185">Reference proteome</keyword>
<evidence type="ECO:0000256" key="7">
    <source>
        <dbReference type="SAM" id="Phobius"/>
    </source>
</evidence>
<evidence type="ECO:0000313" key="10">
    <source>
        <dbReference type="Proteomes" id="UP000054099"/>
    </source>
</evidence>
<dbReference type="EMBL" id="LNQN01000001">
    <property type="protein sequence ID" value="KSU85142.1"/>
    <property type="molecule type" value="Genomic_DNA"/>
</dbReference>
<feature type="transmembrane region" description="Helical" evidence="7">
    <location>
        <begin position="165"/>
        <end position="185"/>
    </location>
</feature>
<evidence type="ECO:0000256" key="1">
    <source>
        <dbReference type="ARBA" id="ARBA00004651"/>
    </source>
</evidence>
<dbReference type="GO" id="GO:0022857">
    <property type="term" value="F:transmembrane transporter activity"/>
    <property type="evidence" value="ECO:0007669"/>
    <property type="project" value="InterPro"/>
</dbReference>
<evidence type="ECO:0000256" key="3">
    <source>
        <dbReference type="ARBA" id="ARBA00022475"/>
    </source>
</evidence>
<dbReference type="PANTHER" id="PTHR43414">
    <property type="entry name" value="MULTIDRUG RESISTANCE PROTEIN MDTG"/>
    <property type="match status" value="1"/>
</dbReference>
<feature type="transmembrane region" description="Helical" evidence="7">
    <location>
        <begin position="278"/>
        <end position="295"/>
    </location>
</feature>
<proteinExistence type="predicted"/>
<feature type="transmembrane region" description="Helical" evidence="7">
    <location>
        <begin position="301"/>
        <end position="324"/>
    </location>
</feature>
<feature type="transmembrane region" description="Helical" evidence="7">
    <location>
        <begin position="48"/>
        <end position="65"/>
    </location>
</feature>
<evidence type="ECO:0000313" key="9">
    <source>
        <dbReference type="EMBL" id="KSU85142.1"/>
    </source>
</evidence>
<evidence type="ECO:0000256" key="6">
    <source>
        <dbReference type="ARBA" id="ARBA00023136"/>
    </source>
</evidence>
<reference evidence="9 10" key="1">
    <citation type="journal article" date="2014" name="Antonie Van Leeuwenhoek">
        <title>Fictibacillus enclensis sp. nov., isolated from marine sediment.</title>
        <authorList>
            <person name="Dastager S.G."/>
            <person name="Mawlankar R."/>
            <person name="Srinivasan K."/>
            <person name="Tang S.K."/>
            <person name="Lee J.C."/>
            <person name="Ramana V.V."/>
            <person name="Shouche Y.S."/>
        </authorList>
    </citation>
    <scope>NUCLEOTIDE SEQUENCE [LARGE SCALE GENOMIC DNA]</scope>
    <source>
        <strain evidence="9 10">NIO-1003</strain>
    </source>
</reference>
<feature type="transmembrane region" description="Helical" evidence="7">
    <location>
        <begin position="77"/>
        <end position="96"/>
    </location>
</feature>
<feature type="transmembrane region" description="Helical" evidence="7">
    <location>
        <begin position="367"/>
        <end position="383"/>
    </location>
</feature>
<dbReference type="InterPro" id="IPR011701">
    <property type="entry name" value="MFS"/>
</dbReference>
<dbReference type="SUPFAM" id="SSF103473">
    <property type="entry name" value="MFS general substrate transporter"/>
    <property type="match status" value="1"/>
</dbReference>
<keyword evidence="6 7" id="KW-0472">Membrane</keyword>
<dbReference type="InterPro" id="IPR020846">
    <property type="entry name" value="MFS_dom"/>
</dbReference>
<dbReference type="OrthoDB" id="65739at2"/>
<accession>A0A0V8JDB6</accession>
<evidence type="ECO:0000259" key="8">
    <source>
        <dbReference type="PROSITE" id="PS50850"/>
    </source>
</evidence>
<feature type="transmembrane region" description="Helical" evidence="7">
    <location>
        <begin position="243"/>
        <end position="266"/>
    </location>
</feature>